<feature type="compositionally biased region" description="Basic and acidic residues" evidence="6">
    <location>
        <begin position="307"/>
        <end position="323"/>
    </location>
</feature>
<dbReference type="GO" id="GO:0030100">
    <property type="term" value="P:regulation of endocytosis"/>
    <property type="evidence" value="ECO:0007669"/>
    <property type="project" value="TreeGrafter"/>
</dbReference>
<evidence type="ECO:0000313" key="8">
    <source>
        <dbReference type="EMBL" id="RPA93774.1"/>
    </source>
</evidence>
<feature type="region of interest" description="Disordered" evidence="6">
    <location>
        <begin position="132"/>
        <end position="222"/>
    </location>
</feature>
<feature type="domain" description="Arf-GAP" evidence="7">
    <location>
        <begin position="12"/>
        <end position="130"/>
    </location>
</feature>
<dbReference type="FunFam" id="1.10.220.150:FF:000014">
    <property type="entry name" value="ADP-ribosylation factor GTPase-activating protein"/>
    <property type="match status" value="1"/>
</dbReference>
<dbReference type="Gene3D" id="1.10.220.150">
    <property type="entry name" value="Arf GTPase activating protein"/>
    <property type="match status" value="1"/>
</dbReference>
<dbReference type="SMART" id="SM00105">
    <property type="entry name" value="ArfGap"/>
    <property type="match status" value="1"/>
</dbReference>
<dbReference type="AlphaFoldDB" id="A0A3N4JIS2"/>
<protein>
    <submittedName>
        <fullName evidence="8">ArfGap-domain-containing protein</fullName>
    </submittedName>
</protein>
<dbReference type="PANTHER" id="PTHR46395">
    <property type="entry name" value="ADP-RIBOSYLATION FACTOR GTPASE-ACTIVATING PROTEIN 1"/>
    <property type="match status" value="1"/>
</dbReference>
<keyword evidence="9" id="KW-1185">Reference proteome</keyword>
<evidence type="ECO:0000256" key="3">
    <source>
        <dbReference type="ARBA" id="ARBA00022771"/>
    </source>
</evidence>
<dbReference type="GO" id="GO:0008270">
    <property type="term" value="F:zinc ion binding"/>
    <property type="evidence" value="ECO:0007669"/>
    <property type="project" value="UniProtKB-KW"/>
</dbReference>
<organism evidence="8 9">
    <name type="scientific">Choiromyces venosus 120613-1</name>
    <dbReference type="NCBI Taxonomy" id="1336337"/>
    <lineage>
        <taxon>Eukaryota</taxon>
        <taxon>Fungi</taxon>
        <taxon>Dikarya</taxon>
        <taxon>Ascomycota</taxon>
        <taxon>Pezizomycotina</taxon>
        <taxon>Pezizomycetes</taxon>
        <taxon>Pezizales</taxon>
        <taxon>Tuberaceae</taxon>
        <taxon>Choiromyces</taxon>
    </lineage>
</organism>
<dbReference type="GO" id="GO:0032012">
    <property type="term" value="P:regulation of ARF protein signal transduction"/>
    <property type="evidence" value="ECO:0007669"/>
    <property type="project" value="TreeGrafter"/>
</dbReference>
<dbReference type="STRING" id="1336337.A0A3N4JIS2"/>
<dbReference type="GO" id="GO:0000139">
    <property type="term" value="C:Golgi membrane"/>
    <property type="evidence" value="ECO:0007669"/>
    <property type="project" value="TreeGrafter"/>
</dbReference>
<accession>A0A3N4JIS2</accession>
<evidence type="ECO:0000256" key="6">
    <source>
        <dbReference type="SAM" id="MobiDB-lite"/>
    </source>
</evidence>
<dbReference type="CDD" id="cd08830">
    <property type="entry name" value="ArfGap_ArfGap1"/>
    <property type="match status" value="1"/>
</dbReference>
<evidence type="ECO:0000256" key="4">
    <source>
        <dbReference type="ARBA" id="ARBA00022833"/>
    </source>
</evidence>
<evidence type="ECO:0000256" key="5">
    <source>
        <dbReference type="PROSITE-ProRule" id="PRU00288"/>
    </source>
</evidence>
<dbReference type="SUPFAM" id="SSF57863">
    <property type="entry name" value="ArfGap/RecO-like zinc finger"/>
    <property type="match status" value="1"/>
</dbReference>
<gene>
    <name evidence="8" type="ORF">L873DRAFT_1703659</name>
</gene>
<dbReference type="InterPro" id="IPR001164">
    <property type="entry name" value="ArfGAP_dom"/>
</dbReference>
<dbReference type="InterPro" id="IPR037278">
    <property type="entry name" value="ARFGAP/RecO"/>
</dbReference>
<dbReference type="EMBL" id="ML120446">
    <property type="protein sequence ID" value="RPA93774.1"/>
    <property type="molecule type" value="Genomic_DNA"/>
</dbReference>
<dbReference type="GO" id="GO:0005096">
    <property type="term" value="F:GTPase activator activity"/>
    <property type="evidence" value="ECO:0007669"/>
    <property type="project" value="UniProtKB-KW"/>
</dbReference>
<evidence type="ECO:0000259" key="7">
    <source>
        <dbReference type="PROSITE" id="PS50115"/>
    </source>
</evidence>
<evidence type="ECO:0000256" key="2">
    <source>
        <dbReference type="ARBA" id="ARBA00022723"/>
    </source>
</evidence>
<feature type="compositionally biased region" description="Polar residues" evidence="6">
    <location>
        <begin position="145"/>
        <end position="169"/>
    </location>
</feature>
<dbReference type="PROSITE" id="PS50115">
    <property type="entry name" value="ARFGAP"/>
    <property type="match status" value="1"/>
</dbReference>
<name>A0A3N4JIS2_9PEZI</name>
<dbReference type="OrthoDB" id="983479at2759"/>
<evidence type="ECO:0000256" key="1">
    <source>
        <dbReference type="ARBA" id="ARBA00022468"/>
    </source>
</evidence>
<dbReference type="InterPro" id="IPR038508">
    <property type="entry name" value="ArfGAP_dom_sf"/>
</dbReference>
<dbReference type="PRINTS" id="PR00405">
    <property type="entry name" value="REVINTRACTNG"/>
</dbReference>
<evidence type="ECO:0000313" key="9">
    <source>
        <dbReference type="Proteomes" id="UP000276215"/>
    </source>
</evidence>
<reference evidence="8 9" key="1">
    <citation type="journal article" date="2018" name="Nat. Ecol. Evol.">
        <title>Pezizomycetes genomes reveal the molecular basis of ectomycorrhizal truffle lifestyle.</title>
        <authorList>
            <person name="Murat C."/>
            <person name="Payen T."/>
            <person name="Noel B."/>
            <person name="Kuo A."/>
            <person name="Morin E."/>
            <person name="Chen J."/>
            <person name="Kohler A."/>
            <person name="Krizsan K."/>
            <person name="Balestrini R."/>
            <person name="Da Silva C."/>
            <person name="Montanini B."/>
            <person name="Hainaut M."/>
            <person name="Levati E."/>
            <person name="Barry K.W."/>
            <person name="Belfiori B."/>
            <person name="Cichocki N."/>
            <person name="Clum A."/>
            <person name="Dockter R.B."/>
            <person name="Fauchery L."/>
            <person name="Guy J."/>
            <person name="Iotti M."/>
            <person name="Le Tacon F."/>
            <person name="Lindquist E.A."/>
            <person name="Lipzen A."/>
            <person name="Malagnac F."/>
            <person name="Mello A."/>
            <person name="Molinier V."/>
            <person name="Miyauchi S."/>
            <person name="Poulain J."/>
            <person name="Riccioni C."/>
            <person name="Rubini A."/>
            <person name="Sitrit Y."/>
            <person name="Splivallo R."/>
            <person name="Traeger S."/>
            <person name="Wang M."/>
            <person name="Zifcakova L."/>
            <person name="Wipf D."/>
            <person name="Zambonelli A."/>
            <person name="Paolocci F."/>
            <person name="Nowrousian M."/>
            <person name="Ottonello S."/>
            <person name="Baldrian P."/>
            <person name="Spatafora J.W."/>
            <person name="Henrissat B."/>
            <person name="Nagy L.G."/>
            <person name="Aury J.M."/>
            <person name="Wincker P."/>
            <person name="Grigoriev I.V."/>
            <person name="Bonfante P."/>
            <person name="Martin F.M."/>
        </authorList>
    </citation>
    <scope>NUCLEOTIDE SEQUENCE [LARGE SCALE GENOMIC DNA]</scope>
    <source>
        <strain evidence="8 9">120613-1</strain>
    </source>
</reference>
<keyword evidence="3 5" id="KW-0863">Zinc-finger</keyword>
<dbReference type="Pfam" id="PF01412">
    <property type="entry name" value="ArfGap"/>
    <property type="match status" value="1"/>
</dbReference>
<proteinExistence type="predicted"/>
<sequence>MSKMWEIDPETRRKLLEIQKRDGNNVCCDCNAPAPQWASPKFGIFICLTCAGVHRYGLGVHISFVRSITMDSFKNEEIKRMEKGGNKKCQEFFQKAPEFDQNMTISERYGSFFGEDYKAKLTADVAGREWVRTERPKASPALASKGQNNRSTTPLSSARSGSPASVNASSKERNEAYFSRLGSENANRSADLPPSQGGKYAGFGSTPAPDMSANNSSAPSLDEFSRDPVGALTKGFGFFTTQVTRTAQTVNQAVIQPTAQKLAEADLAKHAAALGQKVTETGKYGVESLNRFVDNAGGPQYTPVARGEPEHKDFWDSFGEEKNTPTSMAPKKPAATGTMALKSGKKDDSWDDDNWDKF</sequence>
<keyword evidence="1" id="KW-0343">GTPase activation</keyword>
<keyword evidence="4" id="KW-0862">Zinc</keyword>
<feature type="region of interest" description="Disordered" evidence="6">
    <location>
        <begin position="297"/>
        <end position="358"/>
    </location>
</feature>
<feature type="compositionally biased region" description="Acidic residues" evidence="6">
    <location>
        <begin position="349"/>
        <end position="358"/>
    </location>
</feature>
<dbReference type="PANTHER" id="PTHR46395:SF1">
    <property type="entry name" value="ADP-RIBOSYLATION FACTOR GTPASE-ACTIVATING PROTEIN 1"/>
    <property type="match status" value="1"/>
</dbReference>
<keyword evidence="2" id="KW-0479">Metal-binding</keyword>
<dbReference type="Proteomes" id="UP000276215">
    <property type="component" value="Unassembled WGS sequence"/>
</dbReference>